<organism evidence="1 2">
    <name type="scientific">Microbacterium lushaniae</name>
    <dbReference type="NCBI Taxonomy" id="2614639"/>
    <lineage>
        <taxon>Bacteria</taxon>
        <taxon>Bacillati</taxon>
        <taxon>Actinomycetota</taxon>
        <taxon>Actinomycetes</taxon>
        <taxon>Micrococcales</taxon>
        <taxon>Microbacteriaceae</taxon>
        <taxon>Microbacterium</taxon>
    </lineage>
</organism>
<keyword evidence="2" id="KW-1185">Reference proteome</keyword>
<dbReference type="EMBL" id="CP044232">
    <property type="protein sequence ID" value="QEW03138.1"/>
    <property type="molecule type" value="Genomic_DNA"/>
</dbReference>
<sequence>MASPFLYFPGERLSQAELSAACLDGHLIALGEGFVPADLIETAPLRAASLTALLGDALAASHLSAAWVYGGVDDPPARHSVQRAVLQRLHHVIDRRVIYHDPRIGAGDLRRVGGVLVTTPARTAADLARTPGDGHPEALRSWSARDPEVAELGLSWLAAHPRIPHRRRAAELLAELRAAARPEVDAGQEEVTR</sequence>
<dbReference type="KEGG" id="mlz:F6J85_08480"/>
<protein>
    <recommendedName>
        <fullName evidence="3">AbiEi antitoxin C-terminal domain-containing protein</fullName>
    </recommendedName>
</protein>
<evidence type="ECO:0008006" key="3">
    <source>
        <dbReference type="Google" id="ProtNLM"/>
    </source>
</evidence>
<evidence type="ECO:0000313" key="1">
    <source>
        <dbReference type="EMBL" id="QEW03138.1"/>
    </source>
</evidence>
<proteinExistence type="predicted"/>
<reference evidence="2" key="1">
    <citation type="submission" date="2019-09" db="EMBL/GenBank/DDBJ databases">
        <title>Mumia zhuanghuii sp. nov. isolated from the intestinal contents of plateau pika (Ochotona curzoniae) in the Qinghai-Tibet plateau of China.</title>
        <authorList>
            <person name="Tian Z."/>
        </authorList>
    </citation>
    <scope>NUCLEOTIDE SEQUENCE [LARGE SCALE GENOMIC DNA]</scope>
    <source>
        <strain evidence="2">L-031</strain>
    </source>
</reference>
<evidence type="ECO:0000313" key="2">
    <source>
        <dbReference type="Proteomes" id="UP000325516"/>
    </source>
</evidence>
<accession>A0A5J6L3M3</accession>
<name>A0A5J6L3M3_9MICO</name>
<gene>
    <name evidence="1" type="ORF">F6J85_08480</name>
</gene>
<dbReference type="AlphaFoldDB" id="A0A5J6L3M3"/>
<dbReference type="RefSeq" id="WP_150924622.1">
    <property type="nucleotide sequence ID" value="NZ_CP044232.1"/>
</dbReference>
<dbReference type="Proteomes" id="UP000325516">
    <property type="component" value="Chromosome"/>
</dbReference>